<dbReference type="InterPro" id="IPR032710">
    <property type="entry name" value="NTF2-like_dom_sf"/>
</dbReference>
<keyword evidence="2" id="KW-1185">Reference proteome</keyword>
<name>A0ABM0GU50_SACKO</name>
<dbReference type="Pfam" id="PF14534">
    <property type="entry name" value="DUF4440"/>
    <property type="match status" value="1"/>
</dbReference>
<reference evidence="3" key="1">
    <citation type="submission" date="2025-08" db="UniProtKB">
        <authorList>
            <consortium name="RefSeq"/>
        </authorList>
    </citation>
    <scope>IDENTIFICATION</scope>
    <source>
        <tissue evidence="3">Testes</tissue>
    </source>
</reference>
<dbReference type="RefSeq" id="XP_002737412.1">
    <property type="nucleotide sequence ID" value="XM_002737366.2"/>
</dbReference>
<dbReference type="InterPro" id="IPR027843">
    <property type="entry name" value="DUF4440"/>
</dbReference>
<evidence type="ECO:0000313" key="2">
    <source>
        <dbReference type="Proteomes" id="UP000694865"/>
    </source>
</evidence>
<organism evidence="2 3">
    <name type="scientific">Saccoglossus kowalevskii</name>
    <name type="common">Acorn worm</name>
    <dbReference type="NCBI Taxonomy" id="10224"/>
    <lineage>
        <taxon>Eukaryota</taxon>
        <taxon>Metazoa</taxon>
        <taxon>Hemichordata</taxon>
        <taxon>Enteropneusta</taxon>
        <taxon>Harrimaniidae</taxon>
        <taxon>Saccoglossus</taxon>
    </lineage>
</organism>
<sequence>MNMAADLKATLTARYKDIERLWKSGDYQTLAKENYTEDCKLVYGDIQTGRDKLVELCEEYEKEGTVVHKSEILDVSASPDGEMAYCIARLETRKSDGTDGKHYNNLIIWKKVGGVYRVHAEMSN</sequence>
<dbReference type="SUPFAM" id="SSF54427">
    <property type="entry name" value="NTF2-like"/>
    <property type="match status" value="1"/>
</dbReference>
<proteinExistence type="predicted"/>
<gene>
    <name evidence="3" type="primary">LOC100366974</name>
</gene>
<dbReference type="GeneID" id="100366974"/>
<accession>A0ABM0GU50</accession>
<dbReference type="Gene3D" id="3.10.450.50">
    <property type="match status" value="1"/>
</dbReference>
<evidence type="ECO:0000259" key="1">
    <source>
        <dbReference type="Pfam" id="PF14534"/>
    </source>
</evidence>
<dbReference type="Proteomes" id="UP000694865">
    <property type="component" value="Unplaced"/>
</dbReference>
<protein>
    <submittedName>
        <fullName evidence="3">Uncharacterized protein LOC100366974</fullName>
    </submittedName>
</protein>
<evidence type="ECO:0000313" key="3">
    <source>
        <dbReference type="RefSeq" id="XP_002737412.1"/>
    </source>
</evidence>
<feature type="domain" description="DUF4440" evidence="1">
    <location>
        <begin position="12"/>
        <end position="118"/>
    </location>
</feature>